<feature type="region of interest" description="Disordered" evidence="1">
    <location>
        <begin position="19"/>
        <end position="59"/>
    </location>
</feature>
<comment type="caution">
    <text evidence="2">The sequence shown here is derived from an EMBL/GenBank/DDBJ whole genome shotgun (WGS) entry which is preliminary data.</text>
</comment>
<gene>
    <name evidence="2" type="ORF">BCR33DRAFT_716334</name>
</gene>
<proteinExistence type="predicted"/>
<dbReference type="OrthoDB" id="2160685at2759"/>
<keyword evidence="3" id="KW-1185">Reference proteome</keyword>
<evidence type="ECO:0000313" key="3">
    <source>
        <dbReference type="Proteomes" id="UP000193642"/>
    </source>
</evidence>
<feature type="compositionally biased region" description="Basic and acidic residues" evidence="1">
    <location>
        <begin position="38"/>
        <end position="52"/>
    </location>
</feature>
<protein>
    <submittedName>
        <fullName evidence="2">Uncharacterized protein</fullName>
    </submittedName>
</protein>
<reference evidence="2 3" key="1">
    <citation type="submission" date="2016-07" db="EMBL/GenBank/DDBJ databases">
        <title>Pervasive Adenine N6-methylation of Active Genes in Fungi.</title>
        <authorList>
            <consortium name="DOE Joint Genome Institute"/>
            <person name="Mondo S.J."/>
            <person name="Dannebaum R.O."/>
            <person name="Kuo R.C."/>
            <person name="Labutti K."/>
            <person name="Haridas S."/>
            <person name="Kuo A."/>
            <person name="Salamov A."/>
            <person name="Ahrendt S.R."/>
            <person name="Lipzen A."/>
            <person name="Sullivan W."/>
            <person name="Andreopoulos W.B."/>
            <person name="Clum A."/>
            <person name="Lindquist E."/>
            <person name="Daum C."/>
            <person name="Ramamoorthy G.K."/>
            <person name="Gryganskyi A."/>
            <person name="Culley D."/>
            <person name="Magnuson J.K."/>
            <person name="James T.Y."/>
            <person name="O'Malley M.A."/>
            <person name="Stajich J.E."/>
            <person name="Spatafora J.W."/>
            <person name="Visel A."/>
            <person name="Grigoriev I.V."/>
        </authorList>
    </citation>
    <scope>NUCLEOTIDE SEQUENCE [LARGE SCALE GENOMIC DNA]</scope>
    <source>
        <strain evidence="2 3">JEL800</strain>
    </source>
</reference>
<evidence type="ECO:0000313" key="2">
    <source>
        <dbReference type="EMBL" id="ORY45694.1"/>
    </source>
</evidence>
<sequence length="636" mass="70872">MNRTFKVVSTHRSLRLLSRFSSTSTPNHSNQSPAARLLSERVSKAKGPEGARKTGSNESQLRRSTAFTFSIGLESFFDTSFWPCPQSQSQSDTSRFTLLSHQLERGDSIEIDDLLFIIAHPNLNSNVKIADLLLAQLLKHKGSLVLSTLHFNLLLTHTLKDFIDAVQTPLQPPLNPRQSKSSRATLKIPDTVQKAASNILSQMESLSVPRDGWTYSHLILLNKHDPASAFAIYEEYLSYFSTTTSSTPSRHLQPWAYNSLLYSLSLPNIHSQKVYAPSISPSPIITHSAPIEPPELIPSKQAIWNIYASMKKAGIKPTLHTHQHLLSTLLTLRPIDLKSLRKARSKLNGNPSRAWSTGVVESVMEYIAQAGSTHDLNTLLTHIETRRVPLTRSITDSILTFWSLNQLPEKVISVFKTVHPSTPPTHATYTAVFSAIPSLPLQESDPLLSDLTTQLTTQLTHGSPLVGPSTLDKLFEVLHMNRDLPAINDLFNTLETTLIPAWKRNAVYGFTSDDCIVVLSPRVVESVLGVFGGLRDVEGAKEFVDRYLGDRSVIALYESVGGYKESDVELEEDGESDVVREDREDVREVDAEEDADLELDVSGKGNVIDALYNSFREDEKEVEKVVRTLREFEGTR</sequence>
<dbReference type="AlphaFoldDB" id="A0A1Y2CFW0"/>
<dbReference type="Proteomes" id="UP000193642">
    <property type="component" value="Unassembled WGS sequence"/>
</dbReference>
<organism evidence="2 3">
    <name type="scientific">Rhizoclosmatium globosum</name>
    <dbReference type="NCBI Taxonomy" id="329046"/>
    <lineage>
        <taxon>Eukaryota</taxon>
        <taxon>Fungi</taxon>
        <taxon>Fungi incertae sedis</taxon>
        <taxon>Chytridiomycota</taxon>
        <taxon>Chytridiomycota incertae sedis</taxon>
        <taxon>Chytridiomycetes</taxon>
        <taxon>Chytridiales</taxon>
        <taxon>Chytriomycetaceae</taxon>
        <taxon>Rhizoclosmatium</taxon>
    </lineage>
</organism>
<name>A0A1Y2CFW0_9FUNG</name>
<dbReference type="EMBL" id="MCGO01000019">
    <property type="protein sequence ID" value="ORY45694.1"/>
    <property type="molecule type" value="Genomic_DNA"/>
</dbReference>
<evidence type="ECO:0000256" key="1">
    <source>
        <dbReference type="SAM" id="MobiDB-lite"/>
    </source>
</evidence>
<accession>A0A1Y2CFW0</accession>